<evidence type="ECO:0008006" key="3">
    <source>
        <dbReference type="Google" id="ProtNLM"/>
    </source>
</evidence>
<evidence type="ECO:0000313" key="2">
    <source>
        <dbReference type="Proteomes" id="UP000615026"/>
    </source>
</evidence>
<dbReference type="RefSeq" id="WP_193993166.1">
    <property type="nucleotide sequence ID" value="NZ_JADEXP010000081.1"/>
</dbReference>
<comment type="caution">
    <text evidence="1">The sequence shown here is derived from an EMBL/GenBank/DDBJ whole genome shotgun (WGS) entry which is preliminary data.</text>
</comment>
<dbReference type="SUPFAM" id="SSF52172">
    <property type="entry name" value="CheY-like"/>
    <property type="match status" value="1"/>
</dbReference>
<sequence length="129" mass="13683">MKDIAIVGSPSQPETLLADLLHWHGLSVFQVGDGDALLPLLSFISPELIIIEAAPGTDALCDRIKRSSVIGHIPVLVCAEIGASCCCSNADAYLCAPYTAEEVFAHIQALRPLKKPLSNTIATSAWIDS</sequence>
<dbReference type="Gene3D" id="3.40.50.2300">
    <property type="match status" value="1"/>
</dbReference>
<dbReference type="AlphaFoldDB" id="A0A928X166"/>
<evidence type="ECO:0000313" key="1">
    <source>
        <dbReference type="EMBL" id="MBE9067200.1"/>
    </source>
</evidence>
<keyword evidence="2" id="KW-1185">Reference proteome</keyword>
<dbReference type="Proteomes" id="UP000615026">
    <property type="component" value="Unassembled WGS sequence"/>
</dbReference>
<accession>A0A928X166</accession>
<proteinExistence type="predicted"/>
<dbReference type="EMBL" id="JADEXP010000081">
    <property type="protein sequence ID" value="MBE9067200.1"/>
    <property type="molecule type" value="Genomic_DNA"/>
</dbReference>
<protein>
    <recommendedName>
        <fullName evidence="3">Response regulator</fullName>
    </recommendedName>
</protein>
<dbReference type="InterPro" id="IPR011006">
    <property type="entry name" value="CheY-like_superfamily"/>
</dbReference>
<organism evidence="1 2">
    <name type="scientific">Leptolyngbya cf. ectocarpi LEGE 11479</name>
    <dbReference type="NCBI Taxonomy" id="1828722"/>
    <lineage>
        <taxon>Bacteria</taxon>
        <taxon>Bacillati</taxon>
        <taxon>Cyanobacteriota</taxon>
        <taxon>Cyanophyceae</taxon>
        <taxon>Leptolyngbyales</taxon>
        <taxon>Leptolyngbyaceae</taxon>
        <taxon>Leptolyngbya group</taxon>
        <taxon>Leptolyngbya</taxon>
    </lineage>
</organism>
<gene>
    <name evidence="1" type="ORF">IQ260_11085</name>
</gene>
<reference evidence="1" key="1">
    <citation type="submission" date="2020-10" db="EMBL/GenBank/DDBJ databases">
        <authorList>
            <person name="Castelo-Branco R."/>
            <person name="Eusebio N."/>
            <person name="Adriana R."/>
            <person name="Vieira A."/>
            <person name="Brugerolle De Fraissinette N."/>
            <person name="Rezende De Castro R."/>
            <person name="Schneider M.P."/>
            <person name="Vasconcelos V."/>
            <person name="Leao P.N."/>
        </authorList>
    </citation>
    <scope>NUCLEOTIDE SEQUENCE</scope>
    <source>
        <strain evidence="1">LEGE 11479</strain>
    </source>
</reference>
<name>A0A928X166_LEPEC</name>